<dbReference type="PROSITE" id="PS50853">
    <property type="entry name" value="FN3"/>
    <property type="match status" value="1"/>
</dbReference>
<proteinExistence type="inferred from homology"/>
<dbReference type="NCBIfam" id="NF033708">
    <property type="entry name" value="T9SS_Cterm_ChiA"/>
    <property type="match status" value="1"/>
</dbReference>
<evidence type="ECO:0000256" key="10">
    <source>
        <dbReference type="ARBA" id="ARBA00023049"/>
    </source>
</evidence>
<reference evidence="14 15" key="1">
    <citation type="submission" date="2017-04" db="EMBL/GenBank/DDBJ databases">
        <authorList>
            <person name="Afonso C.L."/>
            <person name="Miller P.J."/>
            <person name="Scott M.A."/>
            <person name="Spackman E."/>
            <person name="Goraichik I."/>
            <person name="Dimitrov K.M."/>
            <person name="Suarez D.L."/>
            <person name="Swayne D.E."/>
        </authorList>
    </citation>
    <scope>NUCLEOTIDE SEQUENCE [LARGE SCALE GENOMIC DNA]</scope>
    <source>
        <strain evidence="14 15">CGMCC 1.12708</strain>
    </source>
</reference>
<comment type="cofactor">
    <cofactor evidence="1">
        <name>Zn(2+)</name>
        <dbReference type="ChEBI" id="CHEBI:29105"/>
    </cofactor>
</comment>
<dbReference type="InterPro" id="IPR045474">
    <property type="entry name" value="GEVED"/>
</dbReference>
<dbReference type="Gene3D" id="3.10.170.10">
    <property type="match status" value="1"/>
</dbReference>
<feature type="chain" id="PRO_5013297693" evidence="12">
    <location>
        <begin position="21"/>
        <end position="1597"/>
    </location>
</feature>
<dbReference type="InterPro" id="IPR036116">
    <property type="entry name" value="FN3_sf"/>
</dbReference>
<evidence type="ECO:0000256" key="6">
    <source>
        <dbReference type="ARBA" id="ARBA00022723"/>
    </source>
</evidence>
<comment type="similarity">
    <text evidence="3">Belongs to the peptidase M36 family.</text>
</comment>
<evidence type="ECO:0000256" key="12">
    <source>
        <dbReference type="SAM" id="SignalP"/>
    </source>
</evidence>
<dbReference type="Pfam" id="PF20009">
    <property type="entry name" value="GEVED"/>
    <property type="match status" value="1"/>
</dbReference>
<evidence type="ECO:0000256" key="1">
    <source>
        <dbReference type="ARBA" id="ARBA00001947"/>
    </source>
</evidence>
<keyword evidence="6" id="KW-0479">Metal-binding</keyword>
<dbReference type="OrthoDB" id="1652165at2"/>
<dbReference type="InterPro" id="IPR013783">
    <property type="entry name" value="Ig-like_fold"/>
</dbReference>
<dbReference type="InterPro" id="IPR011096">
    <property type="entry name" value="FTP_domain"/>
</dbReference>
<dbReference type="GO" id="GO:0006508">
    <property type="term" value="P:proteolysis"/>
    <property type="evidence" value="ECO:0007669"/>
    <property type="project" value="UniProtKB-KW"/>
</dbReference>
<dbReference type="EMBL" id="FWXS01000001">
    <property type="protein sequence ID" value="SMC34531.1"/>
    <property type="molecule type" value="Genomic_DNA"/>
</dbReference>
<dbReference type="CDD" id="cd09596">
    <property type="entry name" value="M36"/>
    <property type="match status" value="1"/>
</dbReference>
<keyword evidence="4" id="KW-0964">Secreted</keyword>
<dbReference type="InterPro" id="IPR003961">
    <property type="entry name" value="FN3_dom"/>
</dbReference>
<dbReference type="CDD" id="cd00063">
    <property type="entry name" value="FN3"/>
    <property type="match status" value="1"/>
</dbReference>
<dbReference type="GO" id="GO:0004222">
    <property type="term" value="F:metalloendopeptidase activity"/>
    <property type="evidence" value="ECO:0007669"/>
    <property type="project" value="InterPro"/>
</dbReference>
<evidence type="ECO:0000256" key="5">
    <source>
        <dbReference type="ARBA" id="ARBA00022670"/>
    </source>
</evidence>
<evidence type="ECO:0000256" key="8">
    <source>
        <dbReference type="ARBA" id="ARBA00022801"/>
    </source>
</evidence>
<keyword evidence="7 12" id="KW-0732">Signal</keyword>
<dbReference type="SUPFAM" id="SSF55486">
    <property type="entry name" value="Metalloproteases ('zincins'), catalytic domain"/>
    <property type="match status" value="1"/>
</dbReference>
<dbReference type="SUPFAM" id="SSF49265">
    <property type="entry name" value="Fibronectin type III"/>
    <property type="match status" value="1"/>
</dbReference>
<protein>
    <submittedName>
        <fullName evidence="14">Fungalysin/Thermolysin Propeptide Motif</fullName>
    </submittedName>
</protein>
<dbReference type="InterPro" id="IPR050371">
    <property type="entry name" value="Fungal_virulence_M36"/>
</dbReference>
<keyword evidence="8" id="KW-0378">Hydrolase</keyword>
<dbReference type="Gene3D" id="2.60.40.10">
    <property type="entry name" value="Immunoglobulins"/>
    <property type="match status" value="1"/>
</dbReference>
<dbReference type="PANTHER" id="PTHR33478">
    <property type="entry name" value="EXTRACELLULAR METALLOPROTEINASE MEP"/>
    <property type="match status" value="1"/>
</dbReference>
<evidence type="ECO:0000256" key="3">
    <source>
        <dbReference type="ARBA" id="ARBA00006006"/>
    </source>
</evidence>
<evidence type="ECO:0000259" key="13">
    <source>
        <dbReference type="PROSITE" id="PS50853"/>
    </source>
</evidence>
<evidence type="ECO:0000313" key="14">
    <source>
        <dbReference type="EMBL" id="SMC34531.1"/>
    </source>
</evidence>
<dbReference type="Pfam" id="PF07504">
    <property type="entry name" value="FTP"/>
    <property type="match status" value="1"/>
</dbReference>
<evidence type="ECO:0000256" key="11">
    <source>
        <dbReference type="ARBA" id="ARBA00023145"/>
    </source>
</evidence>
<evidence type="ECO:0000256" key="4">
    <source>
        <dbReference type="ARBA" id="ARBA00022525"/>
    </source>
</evidence>
<gene>
    <name evidence="14" type="ORF">SAMN06296427_101296</name>
</gene>
<dbReference type="InterPro" id="IPR001842">
    <property type="entry name" value="Peptidase_M36"/>
</dbReference>
<dbReference type="Pfam" id="PF02128">
    <property type="entry name" value="Peptidase_M36"/>
    <property type="match status" value="1"/>
</dbReference>
<accession>A0A1W1YFD1</accession>
<dbReference type="PRINTS" id="PR00999">
    <property type="entry name" value="FUNGALYSIN"/>
</dbReference>
<keyword evidence="15" id="KW-1185">Reference proteome</keyword>
<dbReference type="Gene3D" id="1.10.390.10">
    <property type="entry name" value="Neutral Protease Domain 2"/>
    <property type="match status" value="1"/>
</dbReference>
<feature type="domain" description="Fibronectin type-III" evidence="13">
    <location>
        <begin position="879"/>
        <end position="967"/>
    </location>
</feature>
<dbReference type="STRING" id="1434700.SAMN06296427_101296"/>
<keyword evidence="11" id="KW-0865">Zymogen</keyword>
<keyword evidence="5" id="KW-0645">Protease</keyword>
<keyword evidence="10" id="KW-0482">Metalloprotease</keyword>
<feature type="signal peptide" evidence="12">
    <location>
        <begin position="1"/>
        <end position="20"/>
    </location>
</feature>
<organism evidence="14 15">
    <name type="scientific">Moheibacter sediminis</name>
    <dbReference type="NCBI Taxonomy" id="1434700"/>
    <lineage>
        <taxon>Bacteria</taxon>
        <taxon>Pseudomonadati</taxon>
        <taxon>Bacteroidota</taxon>
        <taxon>Flavobacteriia</taxon>
        <taxon>Flavobacteriales</taxon>
        <taxon>Weeksellaceae</taxon>
        <taxon>Moheibacter</taxon>
    </lineage>
</organism>
<dbReference type="PANTHER" id="PTHR33478:SF1">
    <property type="entry name" value="EXTRACELLULAR METALLOPROTEINASE MEP"/>
    <property type="match status" value="1"/>
</dbReference>
<keyword evidence="9" id="KW-0862">Zinc</keyword>
<evidence type="ECO:0000313" key="15">
    <source>
        <dbReference type="Proteomes" id="UP000192393"/>
    </source>
</evidence>
<comment type="subcellular location">
    <subcellularLocation>
        <location evidence="2">Secreted</location>
    </subcellularLocation>
</comment>
<evidence type="ECO:0000256" key="2">
    <source>
        <dbReference type="ARBA" id="ARBA00004613"/>
    </source>
</evidence>
<dbReference type="GO" id="GO:0008270">
    <property type="term" value="F:zinc ion binding"/>
    <property type="evidence" value="ECO:0007669"/>
    <property type="project" value="InterPro"/>
</dbReference>
<dbReference type="InterPro" id="IPR027268">
    <property type="entry name" value="Peptidase_M4/M1_CTD_sf"/>
</dbReference>
<dbReference type="GO" id="GO:0005615">
    <property type="term" value="C:extracellular space"/>
    <property type="evidence" value="ECO:0007669"/>
    <property type="project" value="InterPro"/>
</dbReference>
<evidence type="ECO:0000256" key="9">
    <source>
        <dbReference type="ARBA" id="ARBA00022833"/>
    </source>
</evidence>
<dbReference type="RefSeq" id="WP_084015550.1">
    <property type="nucleotide sequence ID" value="NZ_FWXS01000001.1"/>
</dbReference>
<name>A0A1W1YFD1_9FLAO</name>
<dbReference type="Proteomes" id="UP000192393">
    <property type="component" value="Unassembled WGS sequence"/>
</dbReference>
<sequence>MKTNLYFLIVFLCLNIKSFAQTEKPDAEFVRQKLTQAMQKDGLSLADLAEFSVTSFSKEKKKGIQHIYLRQTMDDLEIFGTESGLFLKADGSLISANNQFISSVSSKKQGSAQPSLDALQAVNRVAAYLGYVISEPLVIISEEQNVDRKTRVSKGGMASREIPARLMYMLKDDGNIELVWEISIEEKSGKEWYTVFVSAHTGQVIRKFNMVISCSFEHGNGEHNGVHSHSLIEPENHFHEENNSLTINGSGAVYNVFDRPLDNPYHGGRILVAENDVANLTASPYGWHDTEGVAGPEYFTTRGNNVNAYEDRDANNTGGYQPNASSLLFDYPFDQNYSASNRYQDAAITNLFYWSNLMHDIFYQYGFDETSGNFQANNYGKGGIGNDFVLAEAQDGSSTCNANFGTPADGLSPRMQMFTCNNKDGDYDNIVIAHEYGHGISTRLTGGAAFVYGLSNREQMGEGWSDWFGLMITIKPGDTGISRRTVGNYLYGQGIGGDGIRTYPYTTDMSINPQTYDAIKTAGTSPHKVGEVWTGMLWEMTWALIDEYGYDADVYDGTGGNNIAMHLVMEGLKLQPTNPGFVDGRDAILLADHLLYDGANQCIIWNAFAKRGLGVSADQGTRDSVTDGTQDFSVPDPATCSTCPIPIELNQSQQDLTSTQLSWVSDGTSFDLEWGLKGFTQGEGNLVEDIAENSYLLEEILSNTNYEYYVRSNCDETITSGWAGPYGFILGAEGYCTPSTSDASYMWINNISLNEINNPTGGIAGYNNYTHLVANVERGNTYLLSIGVRAGGYPVYATAFIDWNQNGLLENEDERYNVALNVTSNGTYTFNLPVPMDAVAGNTRMRIMLQYFDQTPDACVSFYYGEIEDYTVNVLPCPKPIELTADYQSTDSMLLGWSSIANSFEIEWGAAGFVQGNGTMISDISENSYLLTGLTENNEYNYYVRSDCGTDGNSSWTGPFTFIMAESFACDYKFVLTDQYGDTWNGNTMNVIQNGNVINTLELTEPETATEYVSLTNGIPFELFWNPGGEWPEEVAIQVYDASDVLIYEKFSNSGNQNTTLYTGNTNCPQPITWTIANVWSNETGPTLSDDIIIKGDYTGSSFEAKNITVFSTGSLDITDGNTVTLAGKITTLSPQFTDETLTSGIAVRNGGNLIQTTAFTETNKGQIIVFRDSDPMKRLDYTFWSSPVYGQQLQGFSPQTLPNRIYTYEGINEYVAVSNANDLFAAGKGYLFRSPNNWITTATTPYKGEFLGTPFNGTFGVNVHSNEYTSVGNPYPSNIDADVFLAQNLEVETLYFWTNTSPATETGYEQNNYAYYTLMGGTDANGDGTSEIPNGIISIGQGFIVKTNNASTVNFNNSMRISGAAPFFKADKHRFWLNLSGSNGTGLNQILVGYQENATNEFDAQIDGRMFNFSGNALYSLINSEKFVIQGRAMPFETFDVVPLGFYAAETGRYSISIKETEGLFTEGQLIYMKDQYNETLHNLTEAPYDFVSEAGQFDERFQIVYETKEIMGVDDSNLSGIQIYQHNQNIVVFSKNTRIISVEIFDLVGRNMYNNTKVNSNQIEISKQSFGKQVLVIRVKTENGDLVTKKIVIKD</sequence>
<evidence type="ECO:0000256" key="7">
    <source>
        <dbReference type="ARBA" id="ARBA00022729"/>
    </source>
</evidence>